<dbReference type="SMART" id="SM00512">
    <property type="entry name" value="Skp1"/>
    <property type="match status" value="1"/>
</dbReference>
<dbReference type="CDD" id="cd18322">
    <property type="entry name" value="BTB_POZ_SKP1"/>
    <property type="match status" value="1"/>
</dbReference>
<dbReference type="GO" id="GO:0006511">
    <property type="term" value="P:ubiquitin-dependent protein catabolic process"/>
    <property type="evidence" value="ECO:0007669"/>
    <property type="project" value="InterPro"/>
</dbReference>
<accession>A0AAQ3K435</accession>
<evidence type="ECO:0000256" key="4">
    <source>
        <dbReference type="PIRNR" id="PIRNR028729"/>
    </source>
</evidence>
<dbReference type="Pfam" id="PF03931">
    <property type="entry name" value="Skp1_POZ"/>
    <property type="match status" value="1"/>
</dbReference>
<dbReference type="SUPFAM" id="SSF81382">
    <property type="entry name" value="Skp1 dimerisation domain-like"/>
    <property type="match status" value="1"/>
</dbReference>
<dbReference type="GO" id="GO:0009867">
    <property type="term" value="P:jasmonic acid mediated signaling pathway"/>
    <property type="evidence" value="ECO:0007669"/>
    <property type="project" value="UniProtKB-ARBA"/>
</dbReference>
<dbReference type="InterPro" id="IPR016072">
    <property type="entry name" value="Skp1_comp_dimer"/>
</dbReference>
<evidence type="ECO:0000256" key="3">
    <source>
        <dbReference type="ARBA" id="ARBA00022786"/>
    </source>
</evidence>
<dbReference type="FunFam" id="3.30.710.10:FF:000026">
    <property type="entry name" value="E3 ubiquitin ligase complex SCF subunit"/>
    <property type="match status" value="1"/>
</dbReference>
<dbReference type="Gene3D" id="3.30.710.10">
    <property type="entry name" value="Potassium Channel Kv1.1, Chain A"/>
    <property type="match status" value="1"/>
</dbReference>
<comment type="subunit">
    <text evidence="4">Part of a SCF (SKP1-cullin-F-box) protein ligase complex.</text>
</comment>
<dbReference type="InterPro" id="IPR016897">
    <property type="entry name" value="SKP1"/>
</dbReference>
<gene>
    <name evidence="8" type="ORF">Cni_G10274</name>
</gene>
<keyword evidence="3 4" id="KW-0833">Ubl conjugation pathway</keyword>
<dbReference type="InterPro" id="IPR016073">
    <property type="entry name" value="Skp1_comp_POZ"/>
</dbReference>
<feature type="domain" description="SKP1 component POZ" evidence="7">
    <location>
        <begin position="33"/>
        <end position="92"/>
    </location>
</feature>
<dbReference type="SUPFAM" id="SSF54695">
    <property type="entry name" value="POZ domain"/>
    <property type="match status" value="1"/>
</dbReference>
<comment type="function">
    <text evidence="4">Involved in ubiquitination and subsequent proteasomal degradation of target proteins. Together with CUL1, RBX1 and a F-box protein, it forms a SCF E3 ubiquitin ligase complex. The functional specificity of this complex depends on the type of F-box protein. In the SCF complex, it serves as an adapter that links the F-box protein to CUL1.</text>
</comment>
<dbReference type="GO" id="GO:0016567">
    <property type="term" value="P:protein ubiquitination"/>
    <property type="evidence" value="ECO:0007669"/>
    <property type="project" value="UniProtKB-UniRule"/>
</dbReference>
<feature type="region of interest" description="Disordered" evidence="5">
    <location>
        <begin position="1"/>
        <end position="33"/>
    </location>
</feature>
<protein>
    <recommendedName>
        <fullName evidence="4">SKP1-like protein</fullName>
    </recommendedName>
</protein>
<keyword evidence="9" id="KW-1185">Reference proteome</keyword>
<dbReference type="PIRSF" id="PIRSF028729">
    <property type="entry name" value="E3_ubiquit_lig_SCF_Skp"/>
    <property type="match status" value="1"/>
</dbReference>
<dbReference type="AlphaFoldDB" id="A0AAQ3K435"/>
<dbReference type="Pfam" id="PF01466">
    <property type="entry name" value="Skp1"/>
    <property type="match status" value="1"/>
</dbReference>
<feature type="compositionally biased region" description="Basic and acidic residues" evidence="5">
    <location>
        <begin position="8"/>
        <end position="30"/>
    </location>
</feature>
<evidence type="ECO:0000259" key="6">
    <source>
        <dbReference type="Pfam" id="PF01466"/>
    </source>
</evidence>
<feature type="domain" description="SKP1 component dimerisation" evidence="6">
    <location>
        <begin position="132"/>
        <end position="178"/>
    </location>
</feature>
<comment type="pathway">
    <text evidence="1 4">Protein modification; protein ubiquitination.</text>
</comment>
<evidence type="ECO:0000256" key="2">
    <source>
        <dbReference type="ARBA" id="ARBA00009993"/>
    </source>
</evidence>
<evidence type="ECO:0000313" key="9">
    <source>
        <dbReference type="Proteomes" id="UP001327560"/>
    </source>
</evidence>
<comment type="similarity">
    <text evidence="2 4">Belongs to the SKP1 family.</text>
</comment>
<evidence type="ECO:0000256" key="5">
    <source>
        <dbReference type="SAM" id="MobiDB-lite"/>
    </source>
</evidence>
<proteinExistence type="inferred from homology"/>
<dbReference type="Proteomes" id="UP001327560">
    <property type="component" value="Chromosome 3"/>
</dbReference>
<evidence type="ECO:0000313" key="8">
    <source>
        <dbReference type="EMBL" id="WOL01557.1"/>
    </source>
</evidence>
<reference evidence="8 9" key="1">
    <citation type="submission" date="2023-10" db="EMBL/GenBank/DDBJ databases">
        <title>Chromosome-scale genome assembly provides insights into flower coloration mechanisms of Canna indica.</title>
        <authorList>
            <person name="Li C."/>
        </authorList>
    </citation>
    <scope>NUCLEOTIDE SEQUENCE [LARGE SCALE GENOMIC DNA]</scope>
    <source>
        <tissue evidence="8">Flower</tissue>
    </source>
</reference>
<organism evidence="8 9">
    <name type="scientific">Canna indica</name>
    <name type="common">Indian-shot</name>
    <dbReference type="NCBI Taxonomy" id="4628"/>
    <lineage>
        <taxon>Eukaryota</taxon>
        <taxon>Viridiplantae</taxon>
        <taxon>Streptophyta</taxon>
        <taxon>Embryophyta</taxon>
        <taxon>Tracheophyta</taxon>
        <taxon>Spermatophyta</taxon>
        <taxon>Magnoliopsida</taxon>
        <taxon>Liliopsida</taxon>
        <taxon>Zingiberales</taxon>
        <taxon>Cannaceae</taxon>
        <taxon>Canna</taxon>
    </lineage>
</organism>
<dbReference type="InterPro" id="IPR001232">
    <property type="entry name" value="SKP1-like"/>
</dbReference>
<dbReference type="InterPro" id="IPR011333">
    <property type="entry name" value="SKP1/BTB/POZ_sf"/>
</dbReference>
<evidence type="ECO:0000259" key="7">
    <source>
        <dbReference type="Pfam" id="PF03931"/>
    </source>
</evidence>
<name>A0AAQ3K435_9LILI</name>
<dbReference type="EMBL" id="CP136892">
    <property type="protein sequence ID" value="WOL01557.1"/>
    <property type="molecule type" value="Genomic_DNA"/>
</dbReference>
<evidence type="ECO:0000256" key="1">
    <source>
        <dbReference type="ARBA" id="ARBA00004906"/>
    </source>
</evidence>
<dbReference type="InterPro" id="IPR036296">
    <property type="entry name" value="SKP1-like_dim_sf"/>
</dbReference>
<sequence length="180" mass="20477">MASNCNESNKETMAEQTTNERPHDGDEGAKKIKKVTLQSKDGDLFEVDEAVALQSRTIKLIIEDCGVEAPIPVPNVTSVILAKVLEYLQKHTAKNENSACELRKWDAEYAENLDHDTLFDLLHASNYLNITSLMEMLCKTVADMMKGKTPDEIRKQFHIVNDYTPDEEEEVKRENSWAFE</sequence>
<dbReference type="PANTHER" id="PTHR11165">
    <property type="entry name" value="SKP1"/>
    <property type="match status" value="1"/>
</dbReference>